<organism evidence="4">
    <name type="scientific">bioreactor metagenome</name>
    <dbReference type="NCBI Taxonomy" id="1076179"/>
    <lineage>
        <taxon>unclassified sequences</taxon>
        <taxon>metagenomes</taxon>
        <taxon>ecological metagenomes</taxon>
    </lineage>
</organism>
<feature type="transmembrane region" description="Helical" evidence="1">
    <location>
        <begin position="304"/>
        <end position="326"/>
    </location>
</feature>
<dbReference type="InterPro" id="IPR018639">
    <property type="entry name" value="DUF2062"/>
</dbReference>
<feature type="domain" description="DUF2062" evidence="3">
    <location>
        <begin position="251"/>
        <end position="378"/>
    </location>
</feature>
<feature type="domain" description="Glycosyltransferase 2-like" evidence="2">
    <location>
        <begin position="7"/>
        <end position="121"/>
    </location>
</feature>
<proteinExistence type="predicted"/>
<dbReference type="InterPro" id="IPR029044">
    <property type="entry name" value="Nucleotide-diphossugar_trans"/>
</dbReference>
<dbReference type="PANTHER" id="PTHR10859:SF91">
    <property type="entry name" value="DOLICHYL-PHOSPHATE BETA-GLUCOSYLTRANSFERASE"/>
    <property type="match status" value="1"/>
</dbReference>
<protein>
    <recommendedName>
        <fullName evidence="5">Undecaprenyl-phosphate 4-deoxy-4-formamido-L-arabinose transferase</fullName>
    </recommendedName>
</protein>
<keyword evidence="1" id="KW-0472">Membrane</keyword>
<accession>A0A644UM04</accession>
<name>A0A644UM04_9ZZZZ</name>
<evidence type="ECO:0000313" key="4">
    <source>
        <dbReference type="EMBL" id="MPL79899.1"/>
    </source>
</evidence>
<dbReference type="Pfam" id="PF09835">
    <property type="entry name" value="DUF2062"/>
    <property type="match status" value="1"/>
</dbReference>
<dbReference type="Gene3D" id="3.90.550.10">
    <property type="entry name" value="Spore Coat Polysaccharide Biosynthesis Protein SpsA, Chain A"/>
    <property type="match status" value="1"/>
</dbReference>
<dbReference type="SUPFAM" id="SSF53448">
    <property type="entry name" value="Nucleotide-diphospho-sugar transferases"/>
    <property type="match status" value="1"/>
</dbReference>
<dbReference type="EMBL" id="VSSQ01000131">
    <property type="protein sequence ID" value="MPL79899.1"/>
    <property type="molecule type" value="Genomic_DNA"/>
</dbReference>
<dbReference type="Pfam" id="PF00535">
    <property type="entry name" value="Glycos_transf_2"/>
    <property type="match status" value="1"/>
</dbReference>
<evidence type="ECO:0000256" key="1">
    <source>
        <dbReference type="SAM" id="Phobius"/>
    </source>
</evidence>
<reference evidence="4" key="1">
    <citation type="submission" date="2019-08" db="EMBL/GenBank/DDBJ databases">
        <authorList>
            <person name="Kucharzyk K."/>
            <person name="Murdoch R.W."/>
            <person name="Higgins S."/>
            <person name="Loffler F."/>
        </authorList>
    </citation>
    <scope>NUCLEOTIDE SEQUENCE</scope>
</reference>
<evidence type="ECO:0000259" key="2">
    <source>
        <dbReference type="Pfam" id="PF00535"/>
    </source>
</evidence>
<gene>
    <name evidence="4" type="ORF">SDC9_25786</name>
</gene>
<sequence>MFNLVTIIPTYNNPLTLKDVVEGVKPFCRDIIVVDDGSDPEGADIAGNLEGVLLIRHNKNIGKGPALGSALIRAKELGFTHAVTIDADGQHYPEDIKNLAGVSENEPNVLWVGAREMGCENMPERNTFANKFSNFWFWAETGIRLSDTQSGFRVYPLERLAGIRMFSGRYEWELEILVRAVWMGIPVKNTPVKVYYPPEEERVSHFKPLLDFTRISILNSILVLIALIWWWPYKFFKWFNKENIKSFIKDHITESSDSNFKIAGSVGLGLFFGVSPLWGYQMITAVATAHLLKLNKVLTLVSSNISIPPMIPFILYGSFYAGSLLLGESMKVIPSDLTFDAISGSLTQYLAGSIILAICIGFVGMVVTYTILKIFRRSEK</sequence>
<dbReference type="GO" id="GO:0006487">
    <property type="term" value="P:protein N-linked glycosylation"/>
    <property type="evidence" value="ECO:0007669"/>
    <property type="project" value="TreeGrafter"/>
</dbReference>
<evidence type="ECO:0008006" key="5">
    <source>
        <dbReference type="Google" id="ProtNLM"/>
    </source>
</evidence>
<keyword evidence="1" id="KW-1133">Transmembrane helix</keyword>
<feature type="transmembrane region" description="Helical" evidence="1">
    <location>
        <begin position="346"/>
        <end position="372"/>
    </location>
</feature>
<comment type="caution">
    <text evidence="4">The sequence shown here is derived from an EMBL/GenBank/DDBJ whole genome shotgun (WGS) entry which is preliminary data.</text>
</comment>
<dbReference type="AlphaFoldDB" id="A0A644UM04"/>
<dbReference type="CDD" id="cd04179">
    <property type="entry name" value="DPM_DPG-synthase_like"/>
    <property type="match status" value="1"/>
</dbReference>
<evidence type="ECO:0000259" key="3">
    <source>
        <dbReference type="Pfam" id="PF09835"/>
    </source>
</evidence>
<feature type="transmembrane region" description="Helical" evidence="1">
    <location>
        <begin position="268"/>
        <end position="292"/>
    </location>
</feature>
<feature type="transmembrane region" description="Helical" evidence="1">
    <location>
        <begin position="212"/>
        <end position="231"/>
    </location>
</feature>
<dbReference type="PANTHER" id="PTHR10859">
    <property type="entry name" value="GLYCOSYL TRANSFERASE"/>
    <property type="match status" value="1"/>
</dbReference>
<keyword evidence="1" id="KW-0812">Transmembrane</keyword>
<dbReference type="InterPro" id="IPR001173">
    <property type="entry name" value="Glyco_trans_2-like"/>
</dbReference>